<evidence type="ECO:0000313" key="3">
    <source>
        <dbReference type="EMBL" id="CAD9396849.1"/>
    </source>
</evidence>
<feature type="region of interest" description="Disordered" evidence="2">
    <location>
        <begin position="100"/>
        <end position="154"/>
    </location>
</feature>
<reference evidence="3" key="1">
    <citation type="submission" date="2021-01" db="EMBL/GenBank/DDBJ databases">
        <authorList>
            <person name="Corre E."/>
            <person name="Pelletier E."/>
            <person name="Niang G."/>
            <person name="Scheremetjew M."/>
            <person name="Finn R."/>
            <person name="Kale V."/>
            <person name="Holt S."/>
            <person name="Cochrane G."/>
            <person name="Meng A."/>
            <person name="Brown T."/>
            <person name="Cohen L."/>
        </authorList>
    </citation>
    <scope>NUCLEOTIDE SEQUENCE</scope>
    <source>
        <strain evidence="3">RCC1693</strain>
    </source>
</reference>
<feature type="coiled-coil region" evidence="1">
    <location>
        <begin position="677"/>
        <end position="704"/>
    </location>
</feature>
<accession>A0A7S2BIE4</accession>
<feature type="compositionally biased region" description="Gly residues" evidence="2">
    <location>
        <begin position="449"/>
        <end position="459"/>
    </location>
</feature>
<proteinExistence type="predicted"/>
<sequence>MAIEVSAALPELGTEATATMEKLLAHTLLASSVVVCPVRAGQELPTLARWGSLTKIQDMIIANEGDAKGQAEEVAPLMPSLVWLFAPNKEAAATAAPGAALGTVEEKEEKKEAVKAPRRASKMGGSSLPPGAGAGRRTSRFAAGAGKPATPRDKLESLLGEESGFSAEAARRNGMRGAIKLLFPKRMALEHAILAAEAEAEAAADGAAEGDANASASAREEEIVKANQALRTKFEELAFPKSAIGVPASGTMLVAMLKDYAAKLEGGPAACAGTASDKAMEVLAVAAEAEALLAWESAMVKEQLPLESASLMGQVDELLAAEPLVALNPVTRASLDIGGGGGAGEGGEDEAKFHGSFGSLPMETSDLEKAMNRCLSAAEGRFVEMAPKGDVELIEAKLVPRMQAVHDLNLTLSKTVSVTIATQLLGTLTVKAGASADEDAEDEAAADGGAEGGEGGGGVAASQRLLRQARRCEAIATDLSHDLTGFMRKFGATARGPSKWEAAVEVIARDLPAKLVAPGGQAADALAQLRVGVRQSLKEESAGLEAATEDLAQLDTARMVARQRATEAVGEQIQVAVVEKENVLAEVSRLGGEVHETMLKGERLERKRKVELRRHADTLATKTKEIGLTHRQLEDNHSTVNELLNSSATAMSQHQSTLDRSQIDSVIREKDLVQAYVNSLQENLDNVQSNLEKKQRQVHEVEFQWAEARNKATESHDQNESTCGERDQLEDLVLKLKLYMLGGPAAVKAGKPNPSKNLPSALLRELDHSEAQAIEEIFSHA</sequence>
<gene>
    <name evidence="3" type="ORF">FPAR1323_LOCUS4074</name>
</gene>
<protein>
    <submittedName>
        <fullName evidence="3">Uncharacterized protein</fullName>
    </submittedName>
</protein>
<feature type="region of interest" description="Disordered" evidence="2">
    <location>
        <begin position="439"/>
        <end position="459"/>
    </location>
</feature>
<dbReference type="AlphaFoldDB" id="A0A7S2BIE4"/>
<feature type="compositionally biased region" description="Basic and acidic residues" evidence="2">
    <location>
        <begin position="104"/>
        <end position="115"/>
    </location>
</feature>
<evidence type="ECO:0000256" key="2">
    <source>
        <dbReference type="SAM" id="MobiDB-lite"/>
    </source>
</evidence>
<name>A0A7S2BIE4_9STRA</name>
<dbReference type="EMBL" id="HBGT01007521">
    <property type="protein sequence ID" value="CAD9396849.1"/>
    <property type="molecule type" value="Transcribed_RNA"/>
</dbReference>
<keyword evidence="1" id="KW-0175">Coiled coil</keyword>
<organism evidence="3">
    <name type="scientific">Florenciella parvula</name>
    <dbReference type="NCBI Taxonomy" id="236787"/>
    <lineage>
        <taxon>Eukaryota</taxon>
        <taxon>Sar</taxon>
        <taxon>Stramenopiles</taxon>
        <taxon>Ochrophyta</taxon>
        <taxon>Dictyochophyceae</taxon>
        <taxon>Florenciellales</taxon>
        <taxon>Florenciella</taxon>
    </lineage>
</organism>
<evidence type="ECO:0000256" key="1">
    <source>
        <dbReference type="SAM" id="Coils"/>
    </source>
</evidence>